<comment type="caution">
    <text evidence="2">The sequence shown here is derived from an EMBL/GenBank/DDBJ whole genome shotgun (WGS) entry which is preliminary data.</text>
</comment>
<evidence type="ECO:0000313" key="2">
    <source>
        <dbReference type="EMBL" id="KAG9238314.1"/>
    </source>
</evidence>
<feature type="compositionally biased region" description="Basic and acidic residues" evidence="1">
    <location>
        <begin position="494"/>
        <end position="509"/>
    </location>
</feature>
<feature type="region of interest" description="Disordered" evidence="1">
    <location>
        <begin position="544"/>
        <end position="573"/>
    </location>
</feature>
<dbReference type="OrthoDB" id="2537141at2759"/>
<feature type="region of interest" description="Disordered" evidence="1">
    <location>
        <begin position="430"/>
        <end position="449"/>
    </location>
</feature>
<reference evidence="2" key="1">
    <citation type="journal article" date="2021" name="IMA Fungus">
        <title>Genomic characterization of three marine fungi, including Emericellopsis atlantica sp. nov. with signatures of a generalist lifestyle and marine biomass degradation.</title>
        <authorList>
            <person name="Hagestad O.C."/>
            <person name="Hou L."/>
            <person name="Andersen J.H."/>
            <person name="Hansen E.H."/>
            <person name="Altermark B."/>
            <person name="Li C."/>
            <person name="Kuhnert E."/>
            <person name="Cox R.J."/>
            <person name="Crous P.W."/>
            <person name="Spatafora J.W."/>
            <person name="Lail K."/>
            <person name="Amirebrahimi M."/>
            <person name="Lipzen A."/>
            <person name="Pangilinan J."/>
            <person name="Andreopoulos W."/>
            <person name="Hayes R.D."/>
            <person name="Ng V."/>
            <person name="Grigoriev I.V."/>
            <person name="Jackson S.A."/>
            <person name="Sutton T.D.S."/>
            <person name="Dobson A.D.W."/>
            <person name="Rama T."/>
        </authorList>
    </citation>
    <scope>NUCLEOTIDE SEQUENCE</scope>
    <source>
        <strain evidence="2">TRa018bII</strain>
    </source>
</reference>
<feature type="compositionally biased region" description="Basic and acidic residues" evidence="1">
    <location>
        <begin position="454"/>
        <end position="469"/>
    </location>
</feature>
<feature type="compositionally biased region" description="Basic and acidic residues" evidence="1">
    <location>
        <begin position="155"/>
        <end position="195"/>
    </location>
</feature>
<feature type="region of interest" description="Disordered" evidence="1">
    <location>
        <begin position="367"/>
        <end position="399"/>
    </location>
</feature>
<gene>
    <name evidence="2" type="ORF">BJ875DRAFT_55722</name>
</gene>
<organism evidence="2 3">
    <name type="scientific">Amylocarpus encephaloides</name>
    <dbReference type="NCBI Taxonomy" id="45428"/>
    <lineage>
        <taxon>Eukaryota</taxon>
        <taxon>Fungi</taxon>
        <taxon>Dikarya</taxon>
        <taxon>Ascomycota</taxon>
        <taxon>Pezizomycotina</taxon>
        <taxon>Leotiomycetes</taxon>
        <taxon>Helotiales</taxon>
        <taxon>Helotiales incertae sedis</taxon>
        <taxon>Amylocarpus</taxon>
    </lineage>
</organism>
<proteinExistence type="predicted"/>
<name>A0A9P7YR62_9HELO</name>
<dbReference type="EMBL" id="MU251371">
    <property type="protein sequence ID" value="KAG9238314.1"/>
    <property type="molecule type" value="Genomic_DNA"/>
</dbReference>
<dbReference type="Proteomes" id="UP000824998">
    <property type="component" value="Unassembled WGS sequence"/>
</dbReference>
<feature type="compositionally biased region" description="Basic and acidic residues" evidence="1">
    <location>
        <begin position="262"/>
        <end position="294"/>
    </location>
</feature>
<keyword evidence="3" id="KW-1185">Reference proteome</keyword>
<feature type="region of interest" description="Disordered" evidence="1">
    <location>
        <begin position="262"/>
        <end position="353"/>
    </location>
</feature>
<feature type="compositionally biased region" description="Polar residues" evidence="1">
    <location>
        <begin position="472"/>
        <end position="491"/>
    </location>
</feature>
<accession>A0A9P7YR62</accession>
<feature type="compositionally biased region" description="Polar residues" evidence="1">
    <location>
        <begin position="372"/>
        <end position="394"/>
    </location>
</feature>
<feature type="compositionally biased region" description="Basic residues" evidence="1">
    <location>
        <begin position="17"/>
        <end position="35"/>
    </location>
</feature>
<feature type="region of interest" description="Disordered" evidence="1">
    <location>
        <begin position="1"/>
        <end position="72"/>
    </location>
</feature>
<feature type="compositionally biased region" description="Polar residues" evidence="1">
    <location>
        <begin position="548"/>
        <end position="559"/>
    </location>
</feature>
<feature type="compositionally biased region" description="Basic and acidic residues" evidence="1">
    <location>
        <begin position="1"/>
        <end position="16"/>
    </location>
</feature>
<dbReference type="AlphaFoldDB" id="A0A9P7YR62"/>
<feature type="region of interest" description="Disordered" evidence="1">
    <location>
        <begin position="116"/>
        <end position="206"/>
    </location>
</feature>
<sequence>MDKEHRHGQRRNESKKTQHHRHKEHRAQRVPHRKHRDDLERDEKKSHAATRDNAARPLLERLRGSALSGDKDYVRRWLAGTEGVVSKQTCVNARDQAPVIITSREAKLSRVHGQIAQLEHHAENTGNTTRKATKRRHKSTSDSSMLEAPAGSPKETFEKRARHKTREDRYEPKAKRQKADKIDHREREKKSGCRKKDVRKAKKDSEELMQNFTSKNIGQERLTIRAPFGLGLFQNGRSSNGAKSNGVPDLAFSEMLSLQNEERHRPTFEMEQTLDKTRDRERRTERGSLTKAQEDVSSFFNQFRKPPQMLDMNQVPEAMSYSTRKSTALPAHNPTPSLYSHQRETSSHAASLPGHWLGKYDQVESARIPRRATSQISWSETQFSPHPQPKQENSGEAVHCCTSPIPKSILDSLRRTGVYIDTGIQTHQSIRGSFESPDGRLSGHSKLDWEPTHIQKHSNDEENLSRHDAVASTESSRQIGNSHPQRRSPSMTKVRPEREGKSRDSRGKDQQIYPSEATLKAPGECRCRPGEIIIEHFNRDLGWHQKSTRSQTTQISESASDPVIPESPPKDRKRLAKEARIKLPATAAPILHAQECASRFADKRDSLGVKYMIRPLIAPLRASTESAVEVTSKPTNPSHTDAERQPASSRYSQYRTQPRMQQQLHESLFFKNDDGQDHPISLESLHRNTMEFTPPMTDFRSSSSLYHQQQQGLNPEVNGLTILGLPMRGGLSDRINIATRMSPVPVSGPLFVRQVYQDVEVDNTYGEAQNSNVEGPRMDMISPESVEGSNFGEYLQDWNHPLEDVIATQHGQHLEPSNVQAHEYMLDMDEIGAIEPRNKYWYHENQMMGFSQNHEDFGEHDNLDPPGIHQCEGHYHANDVVSDLRGDMFYQEIGHNDVSSQPTGEEFQGWRFDRQFRGMYVPRKNC</sequence>
<feature type="compositionally biased region" description="Basic and acidic residues" evidence="1">
    <location>
        <begin position="36"/>
        <end position="72"/>
    </location>
</feature>
<protein>
    <submittedName>
        <fullName evidence="2">Uncharacterized protein</fullName>
    </submittedName>
</protein>
<evidence type="ECO:0000256" key="1">
    <source>
        <dbReference type="SAM" id="MobiDB-lite"/>
    </source>
</evidence>
<feature type="region of interest" description="Disordered" evidence="1">
    <location>
        <begin position="623"/>
        <end position="649"/>
    </location>
</feature>
<feature type="region of interest" description="Disordered" evidence="1">
    <location>
        <begin position="454"/>
        <end position="517"/>
    </location>
</feature>
<evidence type="ECO:0000313" key="3">
    <source>
        <dbReference type="Proteomes" id="UP000824998"/>
    </source>
</evidence>